<evidence type="ECO:0000313" key="2">
    <source>
        <dbReference type="Proteomes" id="UP000805193"/>
    </source>
</evidence>
<keyword evidence="2" id="KW-1185">Reference proteome</keyword>
<protein>
    <submittedName>
        <fullName evidence="1">Uncharacterized protein</fullName>
    </submittedName>
</protein>
<name>A0AC60QTN2_IXOPE</name>
<sequence length="79" mass="8874">MDESGKGGGDCSNVPDSSLSEKEMEYNLKLAEERRRALELELELARVRRDTVTPRRDEASEAEPLSGPMGLRYYSKLLA</sequence>
<feature type="non-terminal residue" evidence="1">
    <location>
        <position position="79"/>
    </location>
</feature>
<organism evidence="1 2">
    <name type="scientific">Ixodes persulcatus</name>
    <name type="common">Taiga tick</name>
    <dbReference type="NCBI Taxonomy" id="34615"/>
    <lineage>
        <taxon>Eukaryota</taxon>
        <taxon>Metazoa</taxon>
        <taxon>Ecdysozoa</taxon>
        <taxon>Arthropoda</taxon>
        <taxon>Chelicerata</taxon>
        <taxon>Arachnida</taxon>
        <taxon>Acari</taxon>
        <taxon>Parasitiformes</taxon>
        <taxon>Ixodida</taxon>
        <taxon>Ixodoidea</taxon>
        <taxon>Ixodidae</taxon>
        <taxon>Ixodinae</taxon>
        <taxon>Ixodes</taxon>
    </lineage>
</organism>
<dbReference type="EMBL" id="JABSTQ010004000">
    <property type="protein sequence ID" value="KAG0442996.1"/>
    <property type="molecule type" value="Genomic_DNA"/>
</dbReference>
<reference evidence="1 2" key="1">
    <citation type="journal article" date="2020" name="Cell">
        <title>Large-Scale Comparative Analyses of Tick Genomes Elucidate Their Genetic Diversity and Vector Capacities.</title>
        <authorList>
            <consortium name="Tick Genome and Microbiome Consortium (TIGMIC)"/>
            <person name="Jia N."/>
            <person name="Wang J."/>
            <person name="Shi W."/>
            <person name="Du L."/>
            <person name="Sun Y."/>
            <person name="Zhan W."/>
            <person name="Jiang J.F."/>
            <person name="Wang Q."/>
            <person name="Zhang B."/>
            <person name="Ji P."/>
            <person name="Bell-Sakyi L."/>
            <person name="Cui X.M."/>
            <person name="Yuan T.T."/>
            <person name="Jiang B.G."/>
            <person name="Yang W.F."/>
            <person name="Lam T.T."/>
            <person name="Chang Q.C."/>
            <person name="Ding S.J."/>
            <person name="Wang X.J."/>
            <person name="Zhu J.G."/>
            <person name="Ruan X.D."/>
            <person name="Zhao L."/>
            <person name="Wei J.T."/>
            <person name="Ye R.Z."/>
            <person name="Que T.C."/>
            <person name="Du C.H."/>
            <person name="Zhou Y.H."/>
            <person name="Cheng J.X."/>
            <person name="Dai P.F."/>
            <person name="Guo W.B."/>
            <person name="Han X.H."/>
            <person name="Huang E.J."/>
            <person name="Li L.F."/>
            <person name="Wei W."/>
            <person name="Gao Y.C."/>
            <person name="Liu J.Z."/>
            <person name="Shao H.Z."/>
            <person name="Wang X."/>
            <person name="Wang C.C."/>
            <person name="Yang T.C."/>
            <person name="Huo Q.B."/>
            <person name="Li W."/>
            <person name="Chen H.Y."/>
            <person name="Chen S.E."/>
            <person name="Zhou L.G."/>
            <person name="Ni X.B."/>
            <person name="Tian J.H."/>
            <person name="Sheng Y."/>
            <person name="Liu T."/>
            <person name="Pan Y.S."/>
            <person name="Xia L.Y."/>
            <person name="Li J."/>
            <person name="Zhao F."/>
            <person name="Cao W.C."/>
        </authorList>
    </citation>
    <scope>NUCLEOTIDE SEQUENCE [LARGE SCALE GENOMIC DNA]</scope>
    <source>
        <strain evidence="1">Iper-2018</strain>
    </source>
</reference>
<gene>
    <name evidence="1" type="ORF">HPB47_015402</name>
</gene>
<dbReference type="Proteomes" id="UP000805193">
    <property type="component" value="Unassembled WGS sequence"/>
</dbReference>
<evidence type="ECO:0000313" key="1">
    <source>
        <dbReference type="EMBL" id="KAG0442996.1"/>
    </source>
</evidence>
<comment type="caution">
    <text evidence="1">The sequence shown here is derived from an EMBL/GenBank/DDBJ whole genome shotgun (WGS) entry which is preliminary data.</text>
</comment>
<proteinExistence type="predicted"/>
<accession>A0AC60QTN2</accession>